<accession>A0AAE1KGT0</accession>
<dbReference type="GO" id="GO:0004857">
    <property type="term" value="F:enzyme inhibitor activity"/>
    <property type="evidence" value="ECO:0007669"/>
    <property type="project" value="InterPro"/>
</dbReference>
<dbReference type="InterPro" id="IPR052421">
    <property type="entry name" value="PCW_Enzyme_Inhibitor"/>
</dbReference>
<dbReference type="InterPro" id="IPR035513">
    <property type="entry name" value="Invertase/methylesterase_inhib"/>
</dbReference>
<evidence type="ECO:0000313" key="7">
    <source>
        <dbReference type="Proteomes" id="UP001293593"/>
    </source>
</evidence>
<dbReference type="Proteomes" id="UP001293593">
    <property type="component" value="Unassembled WGS sequence"/>
</dbReference>
<comment type="caution">
    <text evidence="6">The sequence shown here is derived from an EMBL/GenBank/DDBJ whole genome shotgun (WGS) entry which is preliminary data.</text>
</comment>
<evidence type="ECO:0000313" key="6">
    <source>
        <dbReference type="EMBL" id="KAK4273290.1"/>
    </source>
</evidence>
<evidence type="ECO:0000256" key="1">
    <source>
        <dbReference type="ARBA" id="ARBA00022729"/>
    </source>
</evidence>
<sequence length="179" mass="19690">MDFNGRLVLIITLSSLFCVNAAPLTVIPSSVPPELTKLCREAENPRLCVRIILRTLHGRLDPYQVLVTEIGITARYTRRALRMMDSLMAQPNNAKISDSLSYCKEQYGYILDSIQTAQGALATKATYDARSSLGAVISYQQTCADTFKESGADLPFVRESKHISQLAGNCLDVMAALPM</sequence>
<feature type="signal peptide" evidence="4">
    <location>
        <begin position="1"/>
        <end position="21"/>
    </location>
</feature>
<dbReference type="CDD" id="cd15800">
    <property type="entry name" value="PMEI-like_2"/>
    <property type="match status" value="1"/>
</dbReference>
<name>A0AAE1KGT0_9FABA</name>
<dbReference type="PANTHER" id="PTHR36710:SF21">
    <property type="entry name" value="PECTINESTERASE INHIBITOR DOMAIN-CONTAINING PROTEIN"/>
    <property type="match status" value="1"/>
</dbReference>
<comment type="similarity">
    <text evidence="3">Belongs to the PMEI family.</text>
</comment>
<dbReference type="AlphaFoldDB" id="A0AAE1KGT0"/>
<organism evidence="6 7">
    <name type="scientific">Acacia crassicarpa</name>
    <name type="common">northern wattle</name>
    <dbReference type="NCBI Taxonomy" id="499986"/>
    <lineage>
        <taxon>Eukaryota</taxon>
        <taxon>Viridiplantae</taxon>
        <taxon>Streptophyta</taxon>
        <taxon>Embryophyta</taxon>
        <taxon>Tracheophyta</taxon>
        <taxon>Spermatophyta</taxon>
        <taxon>Magnoliopsida</taxon>
        <taxon>eudicotyledons</taxon>
        <taxon>Gunneridae</taxon>
        <taxon>Pentapetalae</taxon>
        <taxon>rosids</taxon>
        <taxon>fabids</taxon>
        <taxon>Fabales</taxon>
        <taxon>Fabaceae</taxon>
        <taxon>Caesalpinioideae</taxon>
        <taxon>mimosoid clade</taxon>
        <taxon>Acacieae</taxon>
        <taxon>Acacia</taxon>
    </lineage>
</organism>
<dbReference type="Pfam" id="PF04043">
    <property type="entry name" value="PMEI"/>
    <property type="match status" value="1"/>
</dbReference>
<dbReference type="SUPFAM" id="SSF101148">
    <property type="entry name" value="Plant invertase/pectin methylesterase inhibitor"/>
    <property type="match status" value="1"/>
</dbReference>
<dbReference type="InterPro" id="IPR006501">
    <property type="entry name" value="Pectinesterase_inhib_dom"/>
</dbReference>
<gene>
    <name evidence="6" type="ORF">QN277_021719</name>
</gene>
<keyword evidence="2" id="KW-1015">Disulfide bond</keyword>
<keyword evidence="1 4" id="KW-0732">Signal</keyword>
<evidence type="ECO:0000259" key="5">
    <source>
        <dbReference type="SMART" id="SM00856"/>
    </source>
</evidence>
<dbReference type="SMART" id="SM00856">
    <property type="entry name" value="PMEI"/>
    <property type="match status" value="1"/>
</dbReference>
<feature type="domain" description="Pectinesterase inhibitor" evidence="5">
    <location>
        <begin position="30"/>
        <end position="173"/>
    </location>
</feature>
<reference evidence="6" key="1">
    <citation type="submission" date="2023-10" db="EMBL/GenBank/DDBJ databases">
        <title>Chromosome-level genome of the transformable northern wattle, Acacia crassicarpa.</title>
        <authorList>
            <person name="Massaro I."/>
            <person name="Sinha N.R."/>
            <person name="Poethig S."/>
            <person name="Leichty A.R."/>
        </authorList>
    </citation>
    <scope>NUCLEOTIDE SEQUENCE</scope>
    <source>
        <strain evidence="6">Acra3RX</strain>
        <tissue evidence="6">Leaf</tissue>
    </source>
</reference>
<dbReference type="PANTHER" id="PTHR36710">
    <property type="entry name" value="PECTINESTERASE INHIBITOR-LIKE"/>
    <property type="match status" value="1"/>
</dbReference>
<proteinExistence type="inferred from homology"/>
<dbReference type="EMBL" id="JAWXYG010000005">
    <property type="protein sequence ID" value="KAK4273290.1"/>
    <property type="molecule type" value="Genomic_DNA"/>
</dbReference>
<evidence type="ECO:0000256" key="2">
    <source>
        <dbReference type="ARBA" id="ARBA00023157"/>
    </source>
</evidence>
<protein>
    <recommendedName>
        <fullName evidence="5">Pectinesterase inhibitor domain-containing protein</fullName>
    </recommendedName>
</protein>
<dbReference type="Gene3D" id="1.20.140.40">
    <property type="entry name" value="Invertase/pectin methylesterase inhibitor family protein"/>
    <property type="match status" value="1"/>
</dbReference>
<feature type="chain" id="PRO_5042226510" description="Pectinesterase inhibitor domain-containing protein" evidence="4">
    <location>
        <begin position="22"/>
        <end position="179"/>
    </location>
</feature>
<keyword evidence="7" id="KW-1185">Reference proteome</keyword>
<evidence type="ECO:0000256" key="4">
    <source>
        <dbReference type="SAM" id="SignalP"/>
    </source>
</evidence>
<dbReference type="NCBIfam" id="TIGR01614">
    <property type="entry name" value="PME_inhib"/>
    <property type="match status" value="1"/>
</dbReference>
<evidence type="ECO:0000256" key="3">
    <source>
        <dbReference type="ARBA" id="ARBA00038471"/>
    </source>
</evidence>